<protein>
    <submittedName>
        <fullName evidence="2">Uncharacterized protein</fullName>
    </submittedName>
</protein>
<dbReference type="WBParaSite" id="nRc.2.0.1.t29362-RA">
    <property type="protein sequence ID" value="nRc.2.0.1.t29362-RA"/>
    <property type="gene ID" value="nRc.2.0.1.g29362"/>
</dbReference>
<dbReference type="Proteomes" id="UP000887565">
    <property type="component" value="Unplaced"/>
</dbReference>
<evidence type="ECO:0000313" key="1">
    <source>
        <dbReference type="Proteomes" id="UP000887565"/>
    </source>
</evidence>
<name>A0A915JU78_ROMCU</name>
<evidence type="ECO:0000313" key="2">
    <source>
        <dbReference type="WBParaSite" id="nRc.2.0.1.t29362-RA"/>
    </source>
</evidence>
<dbReference type="AlphaFoldDB" id="A0A915JU78"/>
<sequence length="101" mass="11421">MATFTRIIAAVNVNECMNETGNSHMDVLTFDQLTIINLTLDGMAPPDLFTNFQHKMLVKRAKNETRPMIKVDNWNKTVECKSGQGLCEKFVNIMGDELKIS</sequence>
<organism evidence="1 2">
    <name type="scientific">Romanomermis culicivorax</name>
    <name type="common">Nematode worm</name>
    <dbReference type="NCBI Taxonomy" id="13658"/>
    <lineage>
        <taxon>Eukaryota</taxon>
        <taxon>Metazoa</taxon>
        <taxon>Ecdysozoa</taxon>
        <taxon>Nematoda</taxon>
        <taxon>Enoplea</taxon>
        <taxon>Dorylaimia</taxon>
        <taxon>Mermithida</taxon>
        <taxon>Mermithoidea</taxon>
        <taxon>Mermithidae</taxon>
        <taxon>Romanomermis</taxon>
    </lineage>
</organism>
<accession>A0A915JU78</accession>
<reference evidence="2" key="1">
    <citation type="submission" date="2022-11" db="UniProtKB">
        <authorList>
            <consortium name="WormBaseParasite"/>
        </authorList>
    </citation>
    <scope>IDENTIFICATION</scope>
</reference>
<proteinExistence type="predicted"/>
<keyword evidence="1" id="KW-1185">Reference proteome</keyword>